<name>A0A5N6PDL3_9ASTR</name>
<accession>A0A5N6PDL3</accession>
<dbReference type="GO" id="GO:0006355">
    <property type="term" value="P:regulation of DNA-templated transcription"/>
    <property type="evidence" value="ECO:0007669"/>
    <property type="project" value="InterPro"/>
</dbReference>
<evidence type="ECO:0000313" key="2">
    <source>
        <dbReference type="EMBL" id="KAD6120240.1"/>
    </source>
</evidence>
<feature type="compositionally biased region" description="Basic and acidic residues" evidence="1">
    <location>
        <begin position="200"/>
        <end position="218"/>
    </location>
</feature>
<dbReference type="PANTHER" id="PTHR34210">
    <property type="entry name" value="OS01G0252900 PROTEIN"/>
    <property type="match status" value="1"/>
</dbReference>
<dbReference type="OrthoDB" id="1935502at2759"/>
<evidence type="ECO:0000313" key="3">
    <source>
        <dbReference type="Proteomes" id="UP000326396"/>
    </source>
</evidence>
<dbReference type="AlphaFoldDB" id="A0A5N6PDL3"/>
<dbReference type="Proteomes" id="UP000326396">
    <property type="component" value="Linkage Group LG13"/>
</dbReference>
<protein>
    <recommendedName>
        <fullName evidence="4">BHLH domain-containing protein</fullName>
    </recommendedName>
</protein>
<dbReference type="InterPro" id="IPR044549">
    <property type="entry name" value="bHLH_AtIBH1-like"/>
</dbReference>
<comment type="caution">
    <text evidence="2">The sequence shown here is derived from an EMBL/GenBank/DDBJ whole genome shotgun (WGS) entry which is preliminary data.</text>
</comment>
<organism evidence="2 3">
    <name type="scientific">Mikania micrantha</name>
    <name type="common">bitter vine</name>
    <dbReference type="NCBI Taxonomy" id="192012"/>
    <lineage>
        <taxon>Eukaryota</taxon>
        <taxon>Viridiplantae</taxon>
        <taxon>Streptophyta</taxon>
        <taxon>Embryophyta</taxon>
        <taxon>Tracheophyta</taxon>
        <taxon>Spermatophyta</taxon>
        <taxon>Magnoliopsida</taxon>
        <taxon>eudicotyledons</taxon>
        <taxon>Gunneridae</taxon>
        <taxon>Pentapetalae</taxon>
        <taxon>asterids</taxon>
        <taxon>campanulids</taxon>
        <taxon>Asterales</taxon>
        <taxon>Asteraceae</taxon>
        <taxon>Asteroideae</taxon>
        <taxon>Heliantheae alliance</taxon>
        <taxon>Eupatorieae</taxon>
        <taxon>Mikania</taxon>
    </lineage>
</organism>
<feature type="compositionally biased region" description="Polar residues" evidence="1">
    <location>
        <begin position="161"/>
        <end position="172"/>
    </location>
</feature>
<dbReference type="CDD" id="cd11444">
    <property type="entry name" value="bHLH_AtIBH1_like"/>
    <property type="match status" value="1"/>
</dbReference>
<feature type="region of interest" description="Disordered" evidence="1">
    <location>
        <begin position="157"/>
        <end position="225"/>
    </location>
</feature>
<gene>
    <name evidence="2" type="ORF">E3N88_11511</name>
</gene>
<evidence type="ECO:0008006" key="4">
    <source>
        <dbReference type="Google" id="ProtNLM"/>
    </source>
</evidence>
<reference evidence="2 3" key="1">
    <citation type="submission" date="2019-05" db="EMBL/GenBank/DDBJ databases">
        <title>Mikania micrantha, genome provides insights into the molecular mechanism of rapid growth.</title>
        <authorList>
            <person name="Liu B."/>
        </authorList>
    </citation>
    <scope>NUCLEOTIDE SEQUENCE [LARGE SCALE GENOMIC DNA]</scope>
    <source>
        <strain evidence="2">NLD-2019</strain>
        <tissue evidence="2">Leaf</tissue>
    </source>
</reference>
<proteinExistence type="predicted"/>
<keyword evidence="3" id="KW-1185">Reference proteome</keyword>
<evidence type="ECO:0000256" key="1">
    <source>
        <dbReference type="SAM" id="MobiDB-lite"/>
    </source>
</evidence>
<sequence>MSDHNQKLHQTLGDLLEIKIKFTNISSRNLLWKKIMEAQAKKTWLGSWKQKMKTRSRKPSRNKTLRMIKRRRTQHAGQEGSRRSTMIEKKVRTLKKLIPNGDSTVGLDGLFRETAEYISHLQMRVGLMQAVCSTTLRMASREDSDIDDDFSELYKEYTGPLRSNTTSVPETTKPSKRSHADSDEEEQETLDPNAVPTDFTSRDAKVWEAKSKATERNWKKERKKK</sequence>
<dbReference type="PANTHER" id="PTHR34210:SF3">
    <property type="entry name" value="CCHC-TYPE DOMAIN-CONTAINING PROTEIN"/>
    <property type="match status" value="1"/>
</dbReference>
<dbReference type="EMBL" id="SZYD01000005">
    <property type="protein sequence ID" value="KAD6120240.1"/>
    <property type="molecule type" value="Genomic_DNA"/>
</dbReference>